<feature type="compositionally biased region" description="Polar residues" evidence="1">
    <location>
        <begin position="313"/>
        <end position="336"/>
    </location>
</feature>
<feature type="region of interest" description="Disordered" evidence="1">
    <location>
        <begin position="277"/>
        <end position="300"/>
    </location>
</feature>
<feature type="compositionally biased region" description="Low complexity" evidence="1">
    <location>
        <begin position="145"/>
        <end position="174"/>
    </location>
</feature>
<feature type="region of interest" description="Disordered" evidence="1">
    <location>
        <begin position="432"/>
        <end position="459"/>
    </location>
</feature>
<keyword evidence="2" id="KW-0472">Membrane</keyword>
<feature type="region of interest" description="Disordered" evidence="1">
    <location>
        <begin position="313"/>
        <end position="341"/>
    </location>
</feature>
<evidence type="ECO:0000313" key="5">
    <source>
        <dbReference type="RefSeq" id="XP_022081996.1"/>
    </source>
</evidence>
<sequence>MSIVWMVLCVVCMTQVVGSTPTSKRRRRGADEWVAAVRDNICPWALCKFVCNGGTTCDLVPPDFEGSGPLSRSRMCYAYIQPGERAARENSCIEGPREDLCACITDTSPRRLQIGYGRNERDRGKPGDDDIDNLCRSIGSSYACPASTQTDSTAPTTTTSTTTTESPATSRSPANVPDSTTDIATAAVNTRPGSMSSDEGAPLYIQYWLPAILGMILVILLVALFRRRQRSKKAPSQVNPMARTGGLKVNSHISLHRKSSEMMSITGSDVVTFGARPRTSPVMSADGASPDKSDSGYECPDPVAAAPHLCNVDSETTTSNSQQPSSEYLDLNNDTSDQSKTDIRDYTTVSNVPVDLDLTPKSHSTKSMVKKINHGAPLDHPAPSDDDPNIAGYDDVVVEKNFKKLAVDAGQDRSYVNKKNFAKHRILVNTIPVPKRNDGKAGAKGSMPEKGQESQDWVKPAVSTKDAYDYAEISSYPSPESAQANKGQESQGPVKVDRDPPIPTEYVYDYAEIPSDPHRCITSASQRDEKPLGQVNLDRDPLGSTDNDCDYEVPSASHRTPCTSSLACAESIAQGKVQLNDGCYQALDPLGLEKANTYTPLILDSNP</sequence>
<gene>
    <name evidence="5" type="primary">LOC110974566</name>
</gene>
<dbReference type="AlphaFoldDB" id="A0A8B7XPL9"/>
<evidence type="ECO:0000313" key="4">
    <source>
        <dbReference type="Proteomes" id="UP000694845"/>
    </source>
</evidence>
<dbReference type="OrthoDB" id="10233642at2759"/>
<feature type="compositionally biased region" description="Polar residues" evidence="1">
    <location>
        <begin position="475"/>
        <end position="491"/>
    </location>
</feature>
<feature type="region of interest" description="Disordered" evidence="1">
    <location>
        <begin position="519"/>
        <end position="544"/>
    </location>
</feature>
<dbReference type="RefSeq" id="XP_022081996.1">
    <property type="nucleotide sequence ID" value="XM_022226304.1"/>
</dbReference>
<feature type="region of interest" description="Disordered" evidence="1">
    <location>
        <begin position="475"/>
        <end position="502"/>
    </location>
</feature>
<keyword evidence="2" id="KW-0812">Transmembrane</keyword>
<feature type="region of interest" description="Disordered" evidence="1">
    <location>
        <begin position="144"/>
        <end position="181"/>
    </location>
</feature>
<dbReference type="GeneID" id="110974566"/>
<dbReference type="KEGG" id="aplc:110974566"/>
<proteinExistence type="predicted"/>
<feature type="transmembrane region" description="Helical" evidence="2">
    <location>
        <begin position="207"/>
        <end position="225"/>
    </location>
</feature>
<dbReference type="OMA" id="REDDCAC"/>
<keyword evidence="2" id="KW-1133">Transmembrane helix</keyword>
<name>A0A8B7XPL9_ACAPL</name>
<reference evidence="5" key="1">
    <citation type="submission" date="2025-08" db="UniProtKB">
        <authorList>
            <consortium name="RefSeq"/>
        </authorList>
    </citation>
    <scope>IDENTIFICATION</scope>
</reference>
<keyword evidence="4" id="KW-1185">Reference proteome</keyword>
<organism evidence="4 5">
    <name type="scientific">Acanthaster planci</name>
    <name type="common">Crown-of-thorns starfish</name>
    <dbReference type="NCBI Taxonomy" id="133434"/>
    <lineage>
        <taxon>Eukaryota</taxon>
        <taxon>Metazoa</taxon>
        <taxon>Echinodermata</taxon>
        <taxon>Eleutherozoa</taxon>
        <taxon>Asterozoa</taxon>
        <taxon>Asteroidea</taxon>
        <taxon>Valvatacea</taxon>
        <taxon>Valvatida</taxon>
        <taxon>Acanthasteridae</taxon>
        <taxon>Acanthaster</taxon>
    </lineage>
</organism>
<feature type="chain" id="PRO_5034402360" evidence="3">
    <location>
        <begin position="19"/>
        <end position="607"/>
    </location>
</feature>
<evidence type="ECO:0000256" key="3">
    <source>
        <dbReference type="SAM" id="SignalP"/>
    </source>
</evidence>
<feature type="compositionally biased region" description="Basic and acidic residues" evidence="1">
    <location>
        <begin position="526"/>
        <end position="541"/>
    </location>
</feature>
<feature type="signal peptide" evidence="3">
    <location>
        <begin position="1"/>
        <end position="18"/>
    </location>
</feature>
<keyword evidence="3" id="KW-0732">Signal</keyword>
<dbReference type="Proteomes" id="UP000694845">
    <property type="component" value="Unplaced"/>
</dbReference>
<accession>A0A8B7XPL9</accession>
<protein>
    <submittedName>
        <fullName evidence="5">Uncharacterized protein LOC110974566</fullName>
    </submittedName>
</protein>
<evidence type="ECO:0000256" key="1">
    <source>
        <dbReference type="SAM" id="MobiDB-lite"/>
    </source>
</evidence>
<evidence type="ECO:0000256" key="2">
    <source>
        <dbReference type="SAM" id="Phobius"/>
    </source>
</evidence>